<proteinExistence type="predicted"/>
<dbReference type="Proteomes" id="UP000199516">
    <property type="component" value="Unassembled WGS sequence"/>
</dbReference>
<evidence type="ECO:0000313" key="2">
    <source>
        <dbReference type="Proteomes" id="UP000199516"/>
    </source>
</evidence>
<gene>
    <name evidence="1" type="ORF">SAMN05192532_104165</name>
</gene>
<protein>
    <recommendedName>
        <fullName evidence="3">RES domain-containing protein</fullName>
    </recommendedName>
</protein>
<sequence>MKRLAYRGISFNEGQSVIADQRYKRDEPRDFQNGIKARSVFGSGIYLINDIELVSYYAFCHAELENDPLAMVLRQELQFKNPFILNYNFTEERLRRKALNWKYGKEARRFIGLDDDQNSIEKIKKMGDVIKEYLIQAHYDGIIYHINDEIIYYVSYFQDEQIQNIECDFFFKLEDLTKHKAVSLREDYKKAK</sequence>
<evidence type="ECO:0008006" key="3">
    <source>
        <dbReference type="Google" id="ProtNLM"/>
    </source>
</evidence>
<name>A0A1I2DMD7_9BACI</name>
<dbReference type="AlphaFoldDB" id="A0A1I2DMD7"/>
<reference evidence="1 2" key="1">
    <citation type="submission" date="2016-10" db="EMBL/GenBank/DDBJ databases">
        <authorList>
            <person name="de Groot N.N."/>
        </authorList>
    </citation>
    <scope>NUCLEOTIDE SEQUENCE [LARGE SCALE GENOMIC DNA]</scope>
    <source>
        <strain evidence="1 2">DSM 23995</strain>
    </source>
</reference>
<keyword evidence="2" id="KW-1185">Reference proteome</keyword>
<organism evidence="1 2">
    <name type="scientific">Alteribacillus iranensis</name>
    <dbReference type="NCBI Taxonomy" id="930128"/>
    <lineage>
        <taxon>Bacteria</taxon>
        <taxon>Bacillati</taxon>
        <taxon>Bacillota</taxon>
        <taxon>Bacilli</taxon>
        <taxon>Bacillales</taxon>
        <taxon>Bacillaceae</taxon>
        <taxon>Alteribacillus</taxon>
    </lineage>
</organism>
<dbReference type="EMBL" id="FONT01000004">
    <property type="protein sequence ID" value="SFE81617.1"/>
    <property type="molecule type" value="Genomic_DNA"/>
</dbReference>
<evidence type="ECO:0000313" key="1">
    <source>
        <dbReference type="EMBL" id="SFE81617.1"/>
    </source>
</evidence>
<dbReference type="RefSeq" id="WP_091661395.1">
    <property type="nucleotide sequence ID" value="NZ_FONT01000004.1"/>
</dbReference>
<accession>A0A1I2DMD7</accession>
<dbReference type="OrthoDB" id="2466493at2"/>